<organism evidence="2 3">
    <name type="scientific">Acetitomaculum ruminis DSM 5522</name>
    <dbReference type="NCBI Taxonomy" id="1120918"/>
    <lineage>
        <taxon>Bacteria</taxon>
        <taxon>Bacillati</taxon>
        <taxon>Bacillota</taxon>
        <taxon>Clostridia</taxon>
        <taxon>Lachnospirales</taxon>
        <taxon>Lachnospiraceae</taxon>
        <taxon>Acetitomaculum</taxon>
    </lineage>
</organism>
<evidence type="ECO:0000313" key="3">
    <source>
        <dbReference type="Proteomes" id="UP000198838"/>
    </source>
</evidence>
<proteinExistence type="predicted"/>
<evidence type="ECO:0000256" key="1">
    <source>
        <dbReference type="SAM" id="Coils"/>
    </source>
</evidence>
<reference evidence="2 3" key="1">
    <citation type="submission" date="2016-10" db="EMBL/GenBank/DDBJ databases">
        <authorList>
            <person name="de Groot N.N."/>
        </authorList>
    </citation>
    <scope>NUCLEOTIDE SEQUENCE [LARGE SCALE GENOMIC DNA]</scope>
    <source>
        <strain evidence="2 3">DSM 5522</strain>
    </source>
</reference>
<keyword evidence="3" id="KW-1185">Reference proteome</keyword>
<dbReference type="RefSeq" id="WP_092873155.1">
    <property type="nucleotide sequence ID" value="NZ_FOJY01000014.1"/>
</dbReference>
<dbReference type="EMBL" id="FOJY01000014">
    <property type="protein sequence ID" value="SFB22919.1"/>
    <property type="molecule type" value="Genomic_DNA"/>
</dbReference>
<sequence length="235" mass="27573">MKLKVEVDRNAPWKPIFQKDTVWEKVSQWINLEPNLEFYIFNDVTKVTCKGFDELARILNSNDDIHNYVLSTSFNMTSNEDGNKFDKIVYIDSRGKMHFGRELLDNYVVGICYDVLGGDKFLRELDLHATKVFYSLDSAIDCEKKLNELKESLNKMIKDKMKEKAEAVARITLKFLERVISCKEIEIWREVSHPDRIKKAILDDEENNELYFFNGAFKNTYFYMNGYVGNKKKGV</sequence>
<evidence type="ECO:0000313" key="2">
    <source>
        <dbReference type="EMBL" id="SFB22919.1"/>
    </source>
</evidence>
<dbReference type="AlphaFoldDB" id="A0A1I0ZAY7"/>
<keyword evidence="1" id="KW-0175">Coiled coil</keyword>
<gene>
    <name evidence="2" type="ORF">SAMN05216249_11427</name>
</gene>
<dbReference type="OrthoDB" id="9804145at2"/>
<name>A0A1I0ZAY7_9FIRM</name>
<feature type="coiled-coil region" evidence="1">
    <location>
        <begin position="139"/>
        <end position="170"/>
    </location>
</feature>
<dbReference type="Proteomes" id="UP000198838">
    <property type="component" value="Unassembled WGS sequence"/>
</dbReference>
<accession>A0A1I0ZAY7</accession>
<protein>
    <submittedName>
        <fullName evidence="2">Uncharacterized protein</fullName>
    </submittedName>
</protein>
<dbReference type="STRING" id="1120918.SAMN05216249_11427"/>